<feature type="compositionally biased region" description="Basic and acidic residues" evidence="1">
    <location>
        <begin position="1"/>
        <end position="11"/>
    </location>
</feature>
<dbReference type="RefSeq" id="XP_004346513.1">
    <property type="nucleotide sequence ID" value="XM_004346463.1"/>
</dbReference>
<dbReference type="AlphaFoldDB" id="L8HA33"/>
<evidence type="ECO:0000313" key="2">
    <source>
        <dbReference type="EMBL" id="ELR21568.1"/>
    </source>
</evidence>
<dbReference type="GeneID" id="14922471"/>
<evidence type="ECO:0000256" key="1">
    <source>
        <dbReference type="SAM" id="MobiDB-lite"/>
    </source>
</evidence>
<proteinExistence type="predicted"/>
<evidence type="ECO:0000313" key="3">
    <source>
        <dbReference type="Proteomes" id="UP000011083"/>
    </source>
</evidence>
<reference evidence="2 3" key="1">
    <citation type="journal article" date="2013" name="Genome Biol.">
        <title>Genome of Acanthamoeba castellanii highlights extensive lateral gene transfer and early evolution of tyrosine kinase signaling.</title>
        <authorList>
            <person name="Clarke M."/>
            <person name="Lohan A.J."/>
            <person name="Liu B."/>
            <person name="Lagkouvardos I."/>
            <person name="Roy S."/>
            <person name="Zafar N."/>
            <person name="Bertelli C."/>
            <person name="Schilde C."/>
            <person name="Kianianmomeni A."/>
            <person name="Burglin T.R."/>
            <person name="Frech C."/>
            <person name="Turcotte B."/>
            <person name="Kopec K.O."/>
            <person name="Synnott J.M."/>
            <person name="Choo C."/>
            <person name="Paponov I."/>
            <person name="Finkler A."/>
            <person name="Soon Heng Tan C."/>
            <person name="Hutchins A.P."/>
            <person name="Weinmeier T."/>
            <person name="Rattei T."/>
            <person name="Chu J.S."/>
            <person name="Gimenez G."/>
            <person name="Irimia M."/>
            <person name="Rigden D.J."/>
            <person name="Fitzpatrick D.A."/>
            <person name="Lorenzo-Morales J."/>
            <person name="Bateman A."/>
            <person name="Chiu C.H."/>
            <person name="Tang P."/>
            <person name="Hegemann P."/>
            <person name="Fromm H."/>
            <person name="Raoult D."/>
            <person name="Greub G."/>
            <person name="Miranda-Saavedra D."/>
            <person name="Chen N."/>
            <person name="Nash P."/>
            <person name="Ginger M.L."/>
            <person name="Horn M."/>
            <person name="Schaap P."/>
            <person name="Caler L."/>
            <person name="Loftus B."/>
        </authorList>
    </citation>
    <scope>NUCLEOTIDE SEQUENCE [LARGE SCALE GENOMIC DNA]</scope>
    <source>
        <strain evidence="2 3">Neff</strain>
    </source>
</reference>
<organism evidence="2 3">
    <name type="scientific">Acanthamoeba castellanii (strain ATCC 30010 / Neff)</name>
    <dbReference type="NCBI Taxonomy" id="1257118"/>
    <lineage>
        <taxon>Eukaryota</taxon>
        <taxon>Amoebozoa</taxon>
        <taxon>Discosea</taxon>
        <taxon>Longamoebia</taxon>
        <taxon>Centramoebida</taxon>
        <taxon>Acanthamoebidae</taxon>
        <taxon>Acanthamoeba</taxon>
    </lineage>
</organism>
<protein>
    <submittedName>
        <fullName evidence="2">Uncharacterized protein</fullName>
    </submittedName>
</protein>
<dbReference type="KEGG" id="acan:ACA1_227590"/>
<keyword evidence="3" id="KW-1185">Reference proteome</keyword>
<accession>L8HA33</accession>
<dbReference type="Proteomes" id="UP000011083">
    <property type="component" value="Unassembled WGS sequence"/>
</dbReference>
<dbReference type="EMBL" id="KB007901">
    <property type="protein sequence ID" value="ELR21568.1"/>
    <property type="molecule type" value="Genomic_DNA"/>
</dbReference>
<name>L8HA33_ACACF</name>
<feature type="region of interest" description="Disordered" evidence="1">
    <location>
        <begin position="1"/>
        <end position="35"/>
    </location>
</feature>
<sequence length="124" mass="13675">MHEEEEHEAQPRPRVVALLPNTNEGRRDEEENWAGRGWGLDQAERVGGWWDSDACTTGRGGGLDPACALAGEDVGSHLAERVRRLLSEKGLHEGREEAQGVMTIGQYAAAFPWLRASEQTRGAR</sequence>
<dbReference type="VEuPathDB" id="AmoebaDB:ACA1_227590"/>
<gene>
    <name evidence="2" type="ORF">ACA1_227590</name>
</gene>